<evidence type="ECO:0000256" key="3">
    <source>
        <dbReference type="ARBA" id="ARBA00022723"/>
    </source>
</evidence>
<dbReference type="GO" id="GO:0004813">
    <property type="term" value="F:alanine-tRNA ligase activity"/>
    <property type="evidence" value="ECO:0007669"/>
    <property type="project" value="InterPro"/>
</dbReference>
<dbReference type="InterPro" id="IPR051335">
    <property type="entry name" value="Alanyl-tRNA_Editing_Enzymes"/>
</dbReference>
<protein>
    <submittedName>
        <fullName evidence="6">Alanyl-tRNA editing protein</fullName>
    </submittedName>
</protein>
<dbReference type="EMBL" id="DXBV01000079">
    <property type="protein sequence ID" value="HIZ31173.1"/>
    <property type="molecule type" value="Genomic_DNA"/>
</dbReference>
<dbReference type="Pfam" id="PF07973">
    <property type="entry name" value="tRNA_SAD"/>
    <property type="match status" value="1"/>
</dbReference>
<dbReference type="AlphaFoldDB" id="A0A9D2E5H2"/>
<keyword evidence="3" id="KW-0479">Metal-binding</keyword>
<comment type="caution">
    <text evidence="6">The sequence shown here is derived from an EMBL/GenBank/DDBJ whole genome shotgun (WGS) entry which is preliminary data.</text>
</comment>
<dbReference type="InterPro" id="IPR018164">
    <property type="entry name" value="Ala-tRNA-synth_IIc_N"/>
</dbReference>
<dbReference type="GO" id="GO:0005737">
    <property type="term" value="C:cytoplasm"/>
    <property type="evidence" value="ECO:0007669"/>
    <property type="project" value="UniProtKB-SubCell"/>
</dbReference>
<feature type="domain" description="Alanyl-transfer RNA synthetases family profile" evidence="5">
    <location>
        <begin position="1"/>
        <end position="222"/>
    </location>
</feature>
<comment type="cofactor">
    <cofactor evidence="1">
        <name>Zn(2+)</name>
        <dbReference type="ChEBI" id="CHEBI:29105"/>
    </cofactor>
</comment>
<dbReference type="Proteomes" id="UP000824035">
    <property type="component" value="Unassembled WGS sequence"/>
</dbReference>
<keyword evidence="4" id="KW-0862">Zinc</keyword>
<evidence type="ECO:0000313" key="7">
    <source>
        <dbReference type="Proteomes" id="UP000824035"/>
    </source>
</evidence>
<reference evidence="6" key="1">
    <citation type="journal article" date="2021" name="PeerJ">
        <title>Extensive microbial diversity within the chicken gut microbiome revealed by metagenomics and culture.</title>
        <authorList>
            <person name="Gilroy R."/>
            <person name="Ravi A."/>
            <person name="Getino M."/>
            <person name="Pursley I."/>
            <person name="Horton D.L."/>
            <person name="Alikhan N.F."/>
            <person name="Baker D."/>
            <person name="Gharbi K."/>
            <person name="Hall N."/>
            <person name="Watson M."/>
            <person name="Adriaenssens E.M."/>
            <person name="Foster-Nyarko E."/>
            <person name="Jarju S."/>
            <person name="Secka A."/>
            <person name="Antonio M."/>
            <person name="Oren A."/>
            <person name="Chaudhuri R.R."/>
            <person name="La Ragione R."/>
            <person name="Hildebrand F."/>
            <person name="Pallen M.J."/>
        </authorList>
    </citation>
    <scope>NUCLEOTIDE SEQUENCE</scope>
    <source>
        <strain evidence="6">ChiGjej4B4-18154</strain>
    </source>
</reference>
<dbReference type="SUPFAM" id="SSF55186">
    <property type="entry name" value="ThrRS/AlaRS common domain"/>
    <property type="match status" value="1"/>
</dbReference>
<evidence type="ECO:0000259" key="5">
    <source>
        <dbReference type="PROSITE" id="PS50860"/>
    </source>
</evidence>
<evidence type="ECO:0000256" key="2">
    <source>
        <dbReference type="ARBA" id="ARBA00004496"/>
    </source>
</evidence>
<dbReference type="GO" id="GO:0046872">
    <property type="term" value="F:metal ion binding"/>
    <property type="evidence" value="ECO:0007669"/>
    <property type="project" value="UniProtKB-KW"/>
</dbReference>
<gene>
    <name evidence="6" type="ORF">H9813_08110</name>
</gene>
<dbReference type="InterPro" id="IPR018163">
    <property type="entry name" value="Thr/Ala-tRNA-synth_IIc_edit"/>
</dbReference>
<dbReference type="GO" id="GO:0002161">
    <property type="term" value="F:aminoacyl-tRNA deacylase activity"/>
    <property type="evidence" value="ECO:0007669"/>
    <property type="project" value="UniProtKB-ARBA"/>
</dbReference>
<dbReference type="Gene3D" id="3.30.980.10">
    <property type="entry name" value="Threonyl-trna Synthetase, Chain A, domain 2"/>
    <property type="match status" value="1"/>
</dbReference>
<dbReference type="GO" id="GO:0003676">
    <property type="term" value="F:nucleic acid binding"/>
    <property type="evidence" value="ECO:0007669"/>
    <property type="project" value="InterPro"/>
</dbReference>
<evidence type="ECO:0000256" key="1">
    <source>
        <dbReference type="ARBA" id="ARBA00001947"/>
    </source>
</evidence>
<sequence length="387" mass="41485">MEHTEKLYYAQPPVLEFTARVLACEEDKKGWQVVLDRTAFYPEGGGQPADHGLLGGVRVLDVHDAGGVIRHLTDRPLEPGSEVEGKVDAARRLDLTQQHSGEHILSGLLHSMFGAENVGFHIGEDYLLMDLSVAVDAEGLAKAEEAANRIVWQDVPTEAVWYEKEQLARLTYRSKKELEGPVRLVTMPGADCCACCGTHVQRTGQVGQIKIIDHINYKSGTRLQVVCGARALARHRLVDGQCRRAGAALSAPVEGLAAAVERQKAELEAAKFRLTGLENQLFALWAAGETDANPLVCKPGLGPDGLRRLAAALSESRTGVCCAVSEKEGGGLAYAIACTGEGADLRPLCKELNQALDGRGGGKPGFVQGSCAADITALRSFWAAHTF</sequence>
<dbReference type="InterPro" id="IPR009000">
    <property type="entry name" value="Transl_B-barrel_sf"/>
</dbReference>
<dbReference type="GO" id="GO:0006419">
    <property type="term" value="P:alanyl-tRNA aminoacylation"/>
    <property type="evidence" value="ECO:0007669"/>
    <property type="project" value="InterPro"/>
</dbReference>
<dbReference type="Gene3D" id="3.10.310.40">
    <property type="match status" value="1"/>
</dbReference>
<dbReference type="PANTHER" id="PTHR43462">
    <property type="entry name" value="ALANYL-TRNA EDITING PROTEIN"/>
    <property type="match status" value="1"/>
</dbReference>
<comment type="subcellular location">
    <subcellularLocation>
        <location evidence="2">Cytoplasm</location>
    </subcellularLocation>
</comment>
<proteinExistence type="predicted"/>
<dbReference type="SUPFAM" id="SSF50447">
    <property type="entry name" value="Translation proteins"/>
    <property type="match status" value="1"/>
</dbReference>
<dbReference type="InterPro" id="IPR012947">
    <property type="entry name" value="tRNA_SAD"/>
</dbReference>
<dbReference type="Pfam" id="PF01411">
    <property type="entry name" value="tRNA-synt_2c"/>
    <property type="match status" value="1"/>
</dbReference>
<dbReference type="PANTHER" id="PTHR43462:SF1">
    <property type="entry name" value="ALANYL-TRNA EDITING PROTEIN AARSD1"/>
    <property type="match status" value="1"/>
</dbReference>
<dbReference type="SMART" id="SM00863">
    <property type="entry name" value="tRNA_SAD"/>
    <property type="match status" value="1"/>
</dbReference>
<evidence type="ECO:0000313" key="6">
    <source>
        <dbReference type="EMBL" id="HIZ31173.1"/>
    </source>
</evidence>
<name>A0A9D2E5H2_9FIRM</name>
<dbReference type="Gene3D" id="2.40.30.130">
    <property type="match status" value="1"/>
</dbReference>
<evidence type="ECO:0000256" key="4">
    <source>
        <dbReference type="ARBA" id="ARBA00022833"/>
    </source>
</evidence>
<dbReference type="GO" id="GO:0005524">
    <property type="term" value="F:ATP binding"/>
    <property type="evidence" value="ECO:0007669"/>
    <property type="project" value="InterPro"/>
</dbReference>
<dbReference type="PROSITE" id="PS50860">
    <property type="entry name" value="AA_TRNA_LIGASE_II_ALA"/>
    <property type="match status" value="1"/>
</dbReference>
<accession>A0A9D2E5H2</accession>
<dbReference type="InterPro" id="IPR018165">
    <property type="entry name" value="Ala-tRNA-synth_IIc_core"/>
</dbReference>
<organism evidence="6 7">
    <name type="scientific">Candidatus Allofournierella merdipullorum</name>
    <dbReference type="NCBI Taxonomy" id="2838595"/>
    <lineage>
        <taxon>Bacteria</taxon>
        <taxon>Bacillati</taxon>
        <taxon>Bacillota</taxon>
        <taxon>Clostridia</taxon>
        <taxon>Eubacteriales</taxon>
        <taxon>Oscillospiraceae</taxon>
        <taxon>Allofournierella</taxon>
    </lineage>
</organism>
<reference evidence="6" key="2">
    <citation type="submission" date="2021-04" db="EMBL/GenBank/DDBJ databases">
        <authorList>
            <person name="Gilroy R."/>
        </authorList>
    </citation>
    <scope>NUCLEOTIDE SEQUENCE</scope>
    <source>
        <strain evidence="6">ChiGjej4B4-18154</strain>
    </source>
</reference>